<comment type="caution">
    <text evidence="1">The sequence shown here is derived from an EMBL/GenBank/DDBJ whole genome shotgun (WGS) entry which is preliminary data.</text>
</comment>
<dbReference type="EMBL" id="LAZR01016393">
    <property type="protein sequence ID" value="KKM04714.1"/>
    <property type="molecule type" value="Genomic_DNA"/>
</dbReference>
<organism evidence="1">
    <name type="scientific">marine sediment metagenome</name>
    <dbReference type="NCBI Taxonomy" id="412755"/>
    <lineage>
        <taxon>unclassified sequences</taxon>
        <taxon>metagenomes</taxon>
        <taxon>ecological metagenomes</taxon>
    </lineage>
</organism>
<name>A0A0F9H0V7_9ZZZZ</name>
<proteinExistence type="predicted"/>
<accession>A0A0F9H0V7</accession>
<reference evidence="1" key="1">
    <citation type="journal article" date="2015" name="Nature">
        <title>Complex archaea that bridge the gap between prokaryotes and eukaryotes.</title>
        <authorList>
            <person name="Spang A."/>
            <person name="Saw J.H."/>
            <person name="Jorgensen S.L."/>
            <person name="Zaremba-Niedzwiedzka K."/>
            <person name="Martijn J."/>
            <person name="Lind A.E."/>
            <person name="van Eijk R."/>
            <person name="Schleper C."/>
            <person name="Guy L."/>
            <person name="Ettema T.J."/>
        </authorList>
    </citation>
    <scope>NUCLEOTIDE SEQUENCE</scope>
</reference>
<dbReference type="AlphaFoldDB" id="A0A0F9H0V7"/>
<sequence>MGIPERLWGVLRDRGYESIEEMARRETLRLKREVKARTLYSWMTDDPRYHREPWKPESLRLVSLITDTSMAELLDSDGTPATTA</sequence>
<protein>
    <submittedName>
        <fullName evidence="1">Uncharacterized protein</fullName>
    </submittedName>
</protein>
<evidence type="ECO:0000313" key="1">
    <source>
        <dbReference type="EMBL" id="KKM04714.1"/>
    </source>
</evidence>
<gene>
    <name evidence="1" type="ORF">LCGC14_1761470</name>
</gene>